<dbReference type="RefSeq" id="WP_068593083.1">
    <property type="nucleotide sequence ID" value="NZ_LRXL01000045.1"/>
</dbReference>
<sequence length="310" mass="33421">MFKKATLLLFATLLMLGCSPDATNSLENSSIDLTQLINPDSVKALAKYDTGERGIYRGIFVGNDMSHHGVLTINNENDGNFNAVLVTTNNVKLGFIGRPSLTNSIISKVVFEGDANTRFTLTFADSEHPIIEEAFIMGKPATAKVLKETSENRVMVSLGTYVDDSNPSFNGTWDFLSTETETIIVPTGLPFPATVPITVNIISELVLVTAGGGMFTDTVMENFTAGSFCPDTFPTGSQRPFFSGEQTIGGVFNINEFAAGNQTSPLNGTDANWTFLYSFANGSAYYDTNCNVLTAGTWSWNGRTGSILLD</sequence>
<organism evidence="2 3">
    <name type="scientific">Cochleicola gelatinilyticus</name>
    <dbReference type="NCBI Taxonomy" id="1763537"/>
    <lineage>
        <taxon>Bacteria</taxon>
        <taxon>Pseudomonadati</taxon>
        <taxon>Bacteroidota</taxon>
        <taxon>Flavobacteriia</taxon>
        <taxon>Flavobacteriales</taxon>
        <taxon>Flavobacteriaceae</taxon>
        <taxon>Cochleicola</taxon>
    </lineage>
</organism>
<keyword evidence="3" id="KW-1185">Reference proteome</keyword>
<dbReference type="EMBL" id="LRXL01000045">
    <property type="protein sequence ID" value="OAB78253.1"/>
    <property type="molecule type" value="Genomic_DNA"/>
</dbReference>
<evidence type="ECO:0000313" key="2">
    <source>
        <dbReference type="EMBL" id="OAB78253.1"/>
    </source>
</evidence>
<accession>A0A167H644</accession>
<proteinExistence type="predicted"/>
<dbReference type="OrthoDB" id="1432900at2"/>
<gene>
    <name evidence="2" type="ORF">ULVI_12315</name>
</gene>
<dbReference type="AlphaFoldDB" id="A0A167H644"/>
<dbReference type="PROSITE" id="PS51257">
    <property type="entry name" value="PROKAR_LIPOPROTEIN"/>
    <property type="match status" value="1"/>
</dbReference>
<name>A0A167H644_9FLAO</name>
<feature type="signal peptide" evidence="1">
    <location>
        <begin position="1"/>
        <end position="22"/>
    </location>
</feature>
<evidence type="ECO:0000256" key="1">
    <source>
        <dbReference type="SAM" id="SignalP"/>
    </source>
</evidence>
<reference evidence="2 3" key="1">
    <citation type="submission" date="2016-02" db="EMBL/GenBank/DDBJ databases">
        <title>Ulvibacter sp. LPB0005, isolated from Thais luteostoma.</title>
        <authorList>
            <person name="Shin S.-K."/>
            <person name="Yi H."/>
        </authorList>
    </citation>
    <scope>NUCLEOTIDE SEQUENCE [LARGE SCALE GENOMIC DNA]</scope>
    <source>
        <strain evidence="2 3">LPB0005</strain>
    </source>
</reference>
<evidence type="ECO:0008006" key="4">
    <source>
        <dbReference type="Google" id="ProtNLM"/>
    </source>
</evidence>
<feature type="chain" id="PRO_5007887379" description="DUF5689 domain-containing protein" evidence="1">
    <location>
        <begin position="23"/>
        <end position="310"/>
    </location>
</feature>
<keyword evidence="1" id="KW-0732">Signal</keyword>
<dbReference type="Proteomes" id="UP000077013">
    <property type="component" value="Unassembled WGS sequence"/>
</dbReference>
<evidence type="ECO:0000313" key="3">
    <source>
        <dbReference type="Proteomes" id="UP000077013"/>
    </source>
</evidence>
<protein>
    <recommendedName>
        <fullName evidence="4">DUF5689 domain-containing protein</fullName>
    </recommendedName>
</protein>
<comment type="caution">
    <text evidence="2">The sequence shown here is derived from an EMBL/GenBank/DDBJ whole genome shotgun (WGS) entry which is preliminary data.</text>
</comment>